<comment type="caution">
    <text evidence="2">The sequence shown here is derived from an EMBL/GenBank/DDBJ whole genome shotgun (WGS) entry which is preliminary data.</text>
</comment>
<protein>
    <submittedName>
        <fullName evidence="2">Uncharacterized protein</fullName>
    </submittedName>
</protein>
<feature type="region of interest" description="Disordered" evidence="1">
    <location>
        <begin position="1"/>
        <end position="68"/>
    </location>
</feature>
<keyword evidence="3" id="KW-1185">Reference proteome</keyword>
<proteinExistence type="predicted"/>
<dbReference type="EMBL" id="JAPVEB010000004">
    <property type="protein sequence ID" value="KAJ5264751.1"/>
    <property type="molecule type" value="Genomic_DNA"/>
</dbReference>
<sequence length="68" mass="7436">MAAVEARSALGDAFISPTQNLQADTGQKQPSPTDQIYNNHGKQQSADRLDDPIDDRRQKVAQSSTVPR</sequence>
<reference evidence="2 3" key="1">
    <citation type="journal article" date="2023" name="IMA Fungus">
        <title>Comparative genomic study of the Penicillium genus elucidates a diverse pangenome and 15 lateral gene transfer events.</title>
        <authorList>
            <person name="Petersen C."/>
            <person name="Sorensen T."/>
            <person name="Nielsen M.R."/>
            <person name="Sondergaard T.E."/>
            <person name="Sorensen J.L."/>
            <person name="Fitzpatrick D.A."/>
            <person name="Frisvad J.C."/>
            <person name="Nielsen K.L."/>
        </authorList>
    </citation>
    <scope>NUCLEOTIDE SEQUENCE [LARGE SCALE GENOMIC DNA]</scope>
    <source>
        <strain evidence="2 3">IBT 3361</strain>
    </source>
</reference>
<gene>
    <name evidence="2" type="ORF">N7505_007544</name>
</gene>
<organism evidence="2 3">
    <name type="scientific">Penicillium chrysogenum</name>
    <name type="common">Penicillium notatum</name>
    <dbReference type="NCBI Taxonomy" id="5076"/>
    <lineage>
        <taxon>Eukaryota</taxon>
        <taxon>Fungi</taxon>
        <taxon>Dikarya</taxon>
        <taxon>Ascomycota</taxon>
        <taxon>Pezizomycotina</taxon>
        <taxon>Eurotiomycetes</taxon>
        <taxon>Eurotiomycetidae</taxon>
        <taxon>Eurotiales</taxon>
        <taxon>Aspergillaceae</taxon>
        <taxon>Penicillium</taxon>
        <taxon>Penicillium chrysogenum species complex</taxon>
    </lineage>
</organism>
<accession>A0ABQ8WDN4</accession>
<name>A0ABQ8WDN4_PENCH</name>
<evidence type="ECO:0000313" key="2">
    <source>
        <dbReference type="EMBL" id="KAJ5264751.1"/>
    </source>
</evidence>
<evidence type="ECO:0000313" key="3">
    <source>
        <dbReference type="Proteomes" id="UP001220256"/>
    </source>
</evidence>
<evidence type="ECO:0000256" key="1">
    <source>
        <dbReference type="SAM" id="MobiDB-lite"/>
    </source>
</evidence>
<dbReference type="Proteomes" id="UP001220256">
    <property type="component" value="Unassembled WGS sequence"/>
</dbReference>
<feature type="compositionally biased region" description="Basic and acidic residues" evidence="1">
    <location>
        <begin position="45"/>
        <end position="58"/>
    </location>
</feature>
<feature type="compositionally biased region" description="Polar residues" evidence="1">
    <location>
        <begin position="16"/>
        <end position="44"/>
    </location>
</feature>